<evidence type="ECO:0000259" key="9">
    <source>
        <dbReference type="PROSITE" id="PS50850"/>
    </source>
</evidence>
<feature type="transmembrane region" description="Helical" evidence="8">
    <location>
        <begin position="165"/>
        <end position="188"/>
    </location>
</feature>
<feature type="region of interest" description="Disordered" evidence="7">
    <location>
        <begin position="1"/>
        <end position="22"/>
    </location>
</feature>
<evidence type="ECO:0000256" key="4">
    <source>
        <dbReference type="ARBA" id="ARBA00022692"/>
    </source>
</evidence>
<comment type="subcellular location">
    <subcellularLocation>
        <location evidence="1">Cell inner membrane</location>
        <topology evidence="1">Multi-pass membrane protein</topology>
    </subcellularLocation>
</comment>
<dbReference type="InterPro" id="IPR010290">
    <property type="entry name" value="TM_effector"/>
</dbReference>
<keyword evidence="6 8" id="KW-0472">Membrane</keyword>
<dbReference type="CDD" id="cd06173">
    <property type="entry name" value="MFS_MefA_like"/>
    <property type="match status" value="1"/>
</dbReference>
<sequence length="437" mass="45744">MSAPAGPEAAAPGSGSAELPSRNRFGPDLRPLRFPAYRRLFLGGVVVAIGSQLSAVAVIQQIYDITGNNALLGTASIVALVPLIVFGLWGGAIADRHDRRTVLLITSGGVTVTALLLWLQSILGLDSVILVMALLALQQGFFAVNQPTRSAITPRLVPAELVPAANALGFTVFGFGVLGGPLLAGLLIPLIGLPWLFFAEAVGMVVMLYPVFRLPSIRPLAEEGAPRAGVLDGLRYLRLQPLILMTFVVDIIAMVFGMPRILFPDMAQNIFGGQPGGGIELGLLNAGMAVGVLVGGLTSGWLAKIRRQGVAIIVAIVVWGAAMLLLGLTASLVMAVVWLALGGWTDMVSATFRSSILQTAAPDNMRGRMQGVFTVVVAGGPRVADLVHGFAADLTTTQWAITGGGALVIVFTVIAAVAGPSLWRFDTRRLPDEVPAR</sequence>
<evidence type="ECO:0000256" key="6">
    <source>
        <dbReference type="ARBA" id="ARBA00023136"/>
    </source>
</evidence>
<feature type="transmembrane region" description="Helical" evidence="8">
    <location>
        <begin position="242"/>
        <end position="263"/>
    </location>
</feature>
<dbReference type="InterPro" id="IPR020846">
    <property type="entry name" value="MFS_dom"/>
</dbReference>
<dbReference type="AlphaFoldDB" id="A0AAU8DPA7"/>
<feature type="compositionally biased region" description="Low complexity" evidence="7">
    <location>
        <begin position="1"/>
        <end position="18"/>
    </location>
</feature>
<organism evidence="10">
    <name type="scientific">Nakamurella sp. A5-74</name>
    <dbReference type="NCBI Taxonomy" id="3158264"/>
    <lineage>
        <taxon>Bacteria</taxon>
        <taxon>Bacillati</taxon>
        <taxon>Actinomycetota</taxon>
        <taxon>Actinomycetes</taxon>
        <taxon>Nakamurellales</taxon>
        <taxon>Nakamurellaceae</taxon>
        <taxon>Nakamurella</taxon>
    </lineage>
</organism>
<feature type="transmembrane region" description="Helical" evidence="8">
    <location>
        <begin position="283"/>
        <end position="303"/>
    </location>
</feature>
<reference evidence="10" key="1">
    <citation type="submission" date="2024-05" db="EMBL/GenBank/DDBJ databases">
        <authorList>
            <person name="Cai S.Y."/>
            <person name="Jin L.M."/>
            <person name="Li H.R."/>
        </authorList>
    </citation>
    <scope>NUCLEOTIDE SEQUENCE</scope>
    <source>
        <strain evidence="10">A5-74</strain>
    </source>
</reference>
<dbReference type="PROSITE" id="PS50850">
    <property type="entry name" value="MFS"/>
    <property type="match status" value="1"/>
</dbReference>
<evidence type="ECO:0000256" key="7">
    <source>
        <dbReference type="SAM" id="MobiDB-lite"/>
    </source>
</evidence>
<dbReference type="GO" id="GO:0022857">
    <property type="term" value="F:transmembrane transporter activity"/>
    <property type="evidence" value="ECO:0007669"/>
    <property type="project" value="InterPro"/>
</dbReference>
<name>A0AAU8DPA7_9ACTN</name>
<evidence type="ECO:0000313" key="10">
    <source>
        <dbReference type="EMBL" id="XCG63057.1"/>
    </source>
</evidence>
<feature type="transmembrane region" description="Helical" evidence="8">
    <location>
        <begin position="69"/>
        <end position="89"/>
    </location>
</feature>
<evidence type="ECO:0000256" key="8">
    <source>
        <dbReference type="SAM" id="Phobius"/>
    </source>
</evidence>
<feature type="transmembrane region" description="Helical" evidence="8">
    <location>
        <begin position="310"/>
        <end position="341"/>
    </location>
</feature>
<gene>
    <name evidence="10" type="ORF">ABLG96_17875</name>
</gene>
<dbReference type="PANTHER" id="PTHR23513:SF9">
    <property type="entry name" value="ENTEROBACTIN EXPORTER ENTS"/>
    <property type="match status" value="1"/>
</dbReference>
<evidence type="ECO:0000256" key="3">
    <source>
        <dbReference type="ARBA" id="ARBA00022475"/>
    </source>
</evidence>
<keyword evidence="5 8" id="KW-1133">Transmembrane helix</keyword>
<feature type="transmembrane region" description="Helical" evidence="8">
    <location>
        <begin position="40"/>
        <end position="63"/>
    </location>
</feature>
<dbReference type="Gene3D" id="1.20.1250.20">
    <property type="entry name" value="MFS general substrate transporter like domains"/>
    <property type="match status" value="1"/>
</dbReference>
<dbReference type="Pfam" id="PF05977">
    <property type="entry name" value="MFS_3"/>
    <property type="match status" value="1"/>
</dbReference>
<feature type="transmembrane region" description="Helical" evidence="8">
    <location>
        <begin position="125"/>
        <end position="144"/>
    </location>
</feature>
<dbReference type="EMBL" id="CP159218">
    <property type="protein sequence ID" value="XCG63057.1"/>
    <property type="molecule type" value="Genomic_DNA"/>
</dbReference>
<dbReference type="GO" id="GO:0005886">
    <property type="term" value="C:plasma membrane"/>
    <property type="evidence" value="ECO:0007669"/>
    <property type="project" value="UniProtKB-SubCell"/>
</dbReference>
<dbReference type="SUPFAM" id="SSF103473">
    <property type="entry name" value="MFS general substrate transporter"/>
    <property type="match status" value="1"/>
</dbReference>
<feature type="transmembrane region" description="Helical" evidence="8">
    <location>
        <begin position="399"/>
        <end position="419"/>
    </location>
</feature>
<proteinExistence type="predicted"/>
<dbReference type="InterPro" id="IPR036259">
    <property type="entry name" value="MFS_trans_sf"/>
</dbReference>
<evidence type="ECO:0000256" key="2">
    <source>
        <dbReference type="ARBA" id="ARBA00022448"/>
    </source>
</evidence>
<feature type="domain" description="Major facilitator superfamily (MFS) profile" evidence="9">
    <location>
        <begin position="238"/>
        <end position="437"/>
    </location>
</feature>
<accession>A0AAU8DPA7</accession>
<keyword evidence="2" id="KW-0813">Transport</keyword>
<protein>
    <submittedName>
        <fullName evidence="10">MFS transporter</fullName>
    </submittedName>
</protein>
<dbReference type="PANTHER" id="PTHR23513">
    <property type="entry name" value="INTEGRAL MEMBRANE EFFLUX PROTEIN-RELATED"/>
    <property type="match status" value="1"/>
</dbReference>
<feature type="transmembrane region" description="Helical" evidence="8">
    <location>
        <begin position="194"/>
        <end position="212"/>
    </location>
</feature>
<keyword evidence="4 8" id="KW-0812">Transmembrane</keyword>
<keyword evidence="3" id="KW-1003">Cell membrane</keyword>
<feature type="transmembrane region" description="Helical" evidence="8">
    <location>
        <begin position="101"/>
        <end position="119"/>
    </location>
</feature>
<evidence type="ECO:0000256" key="5">
    <source>
        <dbReference type="ARBA" id="ARBA00022989"/>
    </source>
</evidence>
<dbReference type="RefSeq" id="WP_353648672.1">
    <property type="nucleotide sequence ID" value="NZ_CP159218.1"/>
</dbReference>
<evidence type="ECO:0000256" key="1">
    <source>
        <dbReference type="ARBA" id="ARBA00004429"/>
    </source>
</evidence>